<accession>A0ABP8DT85</accession>
<proteinExistence type="predicted"/>
<gene>
    <name evidence="2" type="ORF">GCM10022255_105250</name>
</gene>
<keyword evidence="1" id="KW-1133">Transmembrane helix</keyword>
<dbReference type="EMBL" id="BAABAT010000062">
    <property type="protein sequence ID" value="GAA4263166.1"/>
    <property type="molecule type" value="Genomic_DNA"/>
</dbReference>
<comment type="caution">
    <text evidence="2">The sequence shown here is derived from an EMBL/GenBank/DDBJ whole genome shotgun (WGS) entry which is preliminary data.</text>
</comment>
<dbReference type="Proteomes" id="UP001500620">
    <property type="component" value="Unassembled WGS sequence"/>
</dbReference>
<evidence type="ECO:0000313" key="2">
    <source>
        <dbReference type="EMBL" id="GAA4263166.1"/>
    </source>
</evidence>
<keyword evidence="1" id="KW-0812">Transmembrane</keyword>
<name>A0ABP8DT85_9ACTN</name>
<reference evidence="3" key="1">
    <citation type="journal article" date="2019" name="Int. J. Syst. Evol. Microbiol.">
        <title>The Global Catalogue of Microorganisms (GCM) 10K type strain sequencing project: providing services to taxonomists for standard genome sequencing and annotation.</title>
        <authorList>
            <consortium name="The Broad Institute Genomics Platform"/>
            <consortium name="The Broad Institute Genome Sequencing Center for Infectious Disease"/>
            <person name="Wu L."/>
            <person name="Ma J."/>
        </authorList>
    </citation>
    <scope>NUCLEOTIDE SEQUENCE [LARGE SCALE GENOMIC DNA]</scope>
    <source>
        <strain evidence="3">JCM 17441</strain>
    </source>
</reference>
<organism evidence="2 3">
    <name type="scientific">Dactylosporangium darangshiense</name>
    <dbReference type="NCBI Taxonomy" id="579108"/>
    <lineage>
        <taxon>Bacteria</taxon>
        <taxon>Bacillati</taxon>
        <taxon>Actinomycetota</taxon>
        <taxon>Actinomycetes</taxon>
        <taxon>Micromonosporales</taxon>
        <taxon>Micromonosporaceae</taxon>
        <taxon>Dactylosporangium</taxon>
    </lineage>
</organism>
<protein>
    <recommendedName>
        <fullName evidence="4">YcxB-like protein domain-containing protein</fullName>
    </recommendedName>
</protein>
<dbReference type="RefSeq" id="WP_345141978.1">
    <property type="nucleotide sequence ID" value="NZ_BAABAT010000062.1"/>
</dbReference>
<sequence length="158" mass="16832">MHITLTVQPDSGRTRRSLRARMRGGLRSWNLIGGGLSAAGLGALLLGAPVGGGVMLTPGVVMLVGPWLLTRAAANARTGVFVEIATYELTDDAVRVRTPSLRAGYKWSTVERVEDNGEFWVVVTGGTGVLVLPWTLLPAVDVAQARDFLRQRGLLVAV</sequence>
<feature type="transmembrane region" description="Helical" evidence="1">
    <location>
        <begin position="26"/>
        <end position="46"/>
    </location>
</feature>
<evidence type="ECO:0000313" key="3">
    <source>
        <dbReference type="Proteomes" id="UP001500620"/>
    </source>
</evidence>
<keyword evidence="3" id="KW-1185">Reference proteome</keyword>
<evidence type="ECO:0008006" key="4">
    <source>
        <dbReference type="Google" id="ProtNLM"/>
    </source>
</evidence>
<keyword evidence="1" id="KW-0472">Membrane</keyword>
<feature type="transmembrane region" description="Helical" evidence="1">
    <location>
        <begin position="52"/>
        <end position="69"/>
    </location>
</feature>
<evidence type="ECO:0000256" key="1">
    <source>
        <dbReference type="SAM" id="Phobius"/>
    </source>
</evidence>